<evidence type="ECO:0000313" key="3">
    <source>
        <dbReference type="Proteomes" id="UP000051863"/>
    </source>
</evidence>
<protein>
    <submittedName>
        <fullName evidence="2">Membrane protein</fullName>
    </submittedName>
</protein>
<dbReference type="Pfam" id="PF09916">
    <property type="entry name" value="DUF2145"/>
    <property type="match status" value="1"/>
</dbReference>
<feature type="signal peptide" evidence="1">
    <location>
        <begin position="1"/>
        <end position="30"/>
    </location>
</feature>
<name>A0A0R0CP68_9GAMM</name>
<dbReference type="PATRIC" id="fig|405446.3.peg.3859"/>
<dbReference type="InterPro" id="IPR014547">
    <property type="entry name" value="UCP028477"/>
</dbReference>
<accession>A0A0R0CP68</accession>
<evidence type="ECO:0000256" key="1">
    <source>
        <dbReference type="SAM" id="SignalP"/>
    </source>
</evidence>
<organism evidence="2 3">
    <name type="scientific">Stenotrophomonas terrae</name>
    <dbReference type="NCBI Taxonomy" id="405446"/>
    <lineage>
        <taxon>Bacteria</taxon>
        <taxon>Pseudomonadati</taxon>
        <taxon>Pseudomonadota</taxon>
        <taxon>Gammaproteobacteria</taxon>
        <taxon>Lysobacterales</taxon>
        <taxon>Lysobacteraceae</taxon>
        <taxon>Stenotrophomonas</taxon>
    </lineage>
</organism>
<dbReference type="PIRSF" id="PIRSF028477">
    <property type="entry name" value="UCP028477"/>
    <property type="match status" value="1"/>
</dbReference>
<dbReference type="Proteomes" id="UP000051863">
    <property type="component" value="Unassembled WGS sequence"/>
</dbReference>
<keyword evidence="3" id="KW-1185">Reference proteome</keyword>
<gene>
    <name evidence="2" type="ORF">ABB27_03575</name>
</gene>
<dbReference type="AlphaFoldDB" id="A0A0R0CP68"/>
<reference evidence="2 3" key="1">
    <citation type="submission" date="2015-05" db="EMBL/GenBank/DDBJ databases">
        <title>Genome sequencing and analysis of members of genus Stenotrophomonas.</title>
        <authorList>
            <person name="Patil P.P."/>
            <person name="Midha S."/>
            <person name="Patil P.B."/>
        </authorList>
    </citation>
    <scope>NUCLEOTIDE SEQUENCE [LARGE SCALE GENOMIC DNA]</scope>
    <source>
        <strain evidence="2 3">DSM 18941</strain>
    </source>
</reference>
<dbReference type="OrthoDB" id="6623995at2"/>
<dbReference type="EMBL" id="LDJJ01000009">
    <property type="protein sequence ID" value="KRG71339.1"/>
    <property type="molecule type" value="Genomic_DNA"/>
</dbReference>
<sequence length="297" mass="31881">MQGCAPMKPRTTLLLAASLSLATLTAPVFAQQACSPRYPPPTTIAAMFDMAAVTADTLDALPGVDVAIAARGGQDLSKYGLRHSHLAFLVRNDSGSWDVVHLLNRCKSDNSDLYREGLVNLVGESSITTDLRVGIPAPEVRTALKTLLSGEARNARALHEPRYSMLAYPGSTDYQNSNQWILEVTAAAMAQAAGEPALADRSSALAWLKQKSYTPTRMHIGIGKRLGARFFADNVAVTDHPASERISGNYSVVTVESVFDFLHRSGALERELAVAHQTPVPAMTGTPSPVQRQESTP</sequence>
<evidence type="ECO:0000313" key="2">
    <source>
        <dbReference type="EMBL" id="KRG71339.1"/>
    </source>
</evidence>
<comment type="caution">
    <text evidence="2">The sequence shown here is derived from an EMBL/GenBank/DDBJ whole genome shotgun (WGS) entry which is preliminary data.</text>
</comment>
<feature type="chain" id="PRO_5006394327" evidence="1">
    <location>
        <begin position="31"/>
        <end position="297"/>
    </location>
</feature>
<proteinExistence type="predicted"/>
<keyword evidence="1" id="KW-0732">Signal</keyword>